<comment type="caution">
    <text evidence="1">The sequence shown here is derived from an EMBL/GenBank/DDBJ whole genome shotgun (WGS) entry which is preliminary data.</text>
</comment>
<protein>
    <submittedName>
        <fullName evidence="1">Uncharacterized protein</fullName>
    </submittedName>
</protein>
<gene>
    <name evidence="1" type="ORF">HCN56_10635</name>
</gene>
<dbReference type="AlphaFoldDB" id="A0A7X6D0Q8"/>
<name>A0A7X6D0Q8_9ACTN</name>
<accession>A0A7X6D0Q8</accession>
<organism evidence="1 2">
    <name type="scientific">Streptomyces lonarensis</name>
    <dbReference type="NCBI Taxonomy" id="700599"/>
    <lineage>
        <taxon>Bacteria</taxon>
        <taxon>Bacillati</taxon>
        <taxon>Actinomycetota</taxon>
        <taxon>Actinomycetes</taxon>
        <taxon>Kitasatosporales</taxon>
        <taxon>Streptomycetaceae</taxon>
        <taxon>Streptomyces</taxon>
    </lineage>
</organism>
<reference evidence="1 2" key="1">
    <citation type="submission" date="2020-03" db="EMBL/GenBank/DDBJ databases">
        <title>Draft genome of Streptomyces sp. ventii, isolated from the Axial Seamount in the Pacific Ocean, and resequencing of the two type strains Streptomyces lonarensis strain NCL 716 and Streptomyces bohaiensis strain 11A07.</title>
        <authorList>
            <person name="Loughran R.M."/>
            <person name="Pfannmuller K.M."/>
            <person name="Wasson B.J."/>
            <person name="Deadmond M.C."/>
            <person name="Paddock B.E."/>
            <person name="Koyack M.J."/>
            <person name="Gallegos D.A."/>
            <person name="Mitchell E.A."/>
            <person name="Ushijima B."/>
            <person name="Saw J.H."/>
            <person name="Mcphail K.L."/>
            <person name="Videau P."/>
        </authorList>
    </citation>
    <scope>NUCLEOTIDE SEQUENCE [LARGE SCALE GENOMIC DNA]</scope>
    <source>
        <strain evidence="1 2">NCL716</strain>
    </source>
</reference>
<sequence length="83" mass="9414">MLNDIDFTDPDREAAEAAARELFRLLRSLGVELDDMTVVVPCDTCRRSGHRVHLGTLHVEDVRTLNDELTLLTNRPHPGRPPR</sequence>
<dbReference type="EMBL" id="JAAVJD010000062">
    <property type="protein sequence ID" value="NJQ06022.1"/>
    <property type="molecule type" value="Genomic_DNA"/>
</dbReference>
<dbReference type="Proteomes" id="UP000578686">
    <property type="component" value="Unassembled WGS sequence"/>
</dbReference>
<dbReference type="RefSeq" id="WP_167969677.1">
    <property type="nucleotide sequence ID" value="NZ_BHZG01000391.1"/>
</dbReference>
<proteinExistence type="predicted"/>
<keyword evidence="2" id="KW-1185">Reference proteome</keyword>
<evidence type="ECO:0000313" key="2">
    <source>
        <dbReference type="Proteomes" id="UP000578686"/>
    </source>
</evidence>
<evidence type="ECO:0000313" key="1">
    <source>
        <dbReference type="EMBL" id="NJQ06022.1"/>
    </source>
</evidence>